<dbReference type="SUPFAM" id="SSF55729">
    <property type="entry name" value="Acyl-CoA N-acyltransferases (Nat)"/>
    <property type="match status" value="1"/>
</dbReference>
<dbReference type="Pfam" id="PF00583">
    <property type="entry name" value="Acetyltransf_1"/>
    <property type="match status" value="1"/>
</dbReference>
<comment type="caution">
    <text evidence="2">The sequence shown here is derived from an EMBL/GenBank/DDBJ whole genome shotgun (WGS) entry which is preliminary data.</text>
</comment>
<feature type="domain" description="N-acetyltransferase" evidence="1">
    <location>
        <begin position="173"/>
        <end position="315"/>
    </location>
</feature>
<proteinExistence type="predicted"/>
<dbReference type="EMBL" id="JAINZZ010000063">
    <property type="protein sequence ID" value="MBY8882126.1"/>
    <property type="molecule type" value="Genomic_DNA"/>
</dbReference>
<evidence type="ECO:0000313" key="3">
    <source>
        <dbReference type="Proteomes" id="UP000778578"/>
    </source>
</evidence>
<reference evidence="2 3" key="1">
    <citation type="submission" date="2021-08" db="EMBL/GenBank/DDBJ databases">
        <title>WGS of actinomycetes from Thailand.</title>
        <authorList>
            <person name="Thawai C."/>
        </authorList>
    </citation>
    <scope>NUCLEOTIDE SEQUENCE [LARGE SCALE GENOMIC DNA]</scope>
    <source>
        <strain evidence="2 3">PLK6-54</strain>
    </source>
</reference>
<dbReference type="InterPro" id="IPR016181">
    <property type="entry name" value="Acyl_CoA_acyltransferase"/>
</dbReference>
<dbReference type="InterPro" id="IPR000182">
    <property type="entry name" value="GNAT_dom"/>
</dbReference>
<gene>
    <name evidence="2" type="ORF">K7862_31500</name>
</gene>
<dbReference type="CDD" id="cd04301">
    <property type="entry name" value="NAT_SF"/>
    <property type="match status" value="1"/>
</dbReference>
<dbReference type="Gene3D" id="3.40.630.30">
    <property type="match status" value="1"/>
</dbReference>
<evidence type="ECO:0000313" key="2">
    <source>
        <dbReference type="EMBL" id="MBY8882126.1"/>
    </source>
</evidence>
<dbReference type="RefSeq" id="WP_222968295.1">
    <property type="nucleotide sequence ID" value="NZ_JAINZZ010000063.1"/>
</dbReference>
<keyword evidence="3" id="KW-1185">Reference proteome</keyword>
<dbReference type="Proteomes" id="UP000778578">
    <property type="component" value="Unassembled WGS sequence"/>
</dbReference>
<evidence type="ECO:0000259" key="1">
    <source>
        <dbReference type="PROSITE" id="PS51186"/>
    </source>
</evidence>
<dbReference type="PROSITE" id="PS51186">
    <property type="entry name" value="GNAT"/>
    <property type="match status" value="1"/>
</dbReference>
<protein>
    <submittedName>
        <fullName evidence="2">GNAT family N-acetyltransferase</fullName>
    </submittedName>
</protein>
<organism evidence="2 3">
    <name type="scientific">Actinacidiphila acidipaludis</name>
    <dbReference type="NCBI Taxonomy" id="2873382"/>
    <lineage>
        <taxon>Bacteria</taxon>
        <taxon>Bacillati</taxon>
        <taxon>Actinomycetota</taxon>
        <taxon>Actinomycetes</taxon>
        <taxon>Kitasatosporales</taxon>
        <taxon>Streptomycetaceae</taxon>
        <taxon>Actinacidiphila</taxon>
    </lineage>
</organism>
<sequence>MDDSVHVTAADVRLMQGLAQQVTALRPDLVSSGASYGELAWSWGKGRMSEGGSWRRELWFAAGEVAAWGWACLPHRVSRSDGSVKDVTGAGLAYQVHPGHSELVDEVIEWYDAVAAGSERTVLPCSGDTFGLERWAAHGYLTDPSSLGDTASWTQLNQRDLDELEAPVLPDGYRFRTAEEAGARAAVQAHLDAWAPSTYSAEAYEGVRQAPPYRGDLHVLVEAPDGTMAASTIMWLDEANRTAEFEPVGTHPGHRRRGLGRAMLLHGMRLARDAGARQMTVACLGAPGYRAARGLYYSVGFRKFTQDAPLVKSGA</sequence>
<accession>A0ABS7QG32</accession>
<name>A0ABS7QG32_9ACTN</name>